<comment type="catalytic activity">
    <reaction evidence="10">
        <text>an NDP-alpha-D-glucose + (2R)-3-phosphoglycerate = (2R)-2-O-(alpha-D-glucopyranosyl)-3-phospho-glycerate + a ribonucleoside 5'-diphosphate + H(+)</text>
        <dbReference type="Rhea" id="RHEA:47244"/>
        <dbReference type="ChEBI" id="CHEBI:15378"/>
        <dbReference type="ChEBI" id="CHEBI:57930"/>
        <dbReference type="ChEBI" id="CHEBI:58272"/>
        <dbReference type="ChEBI" id="CHEBI:62600"/>
        <dbReference type="ChEBI" id="CHEBI:76533"/>
        <dbReference type="EC" id="2.4.1.266"/>
    </reaction>
    <physiologicalReaction direction="left-to-right" evidence="10">
        <dbReference type="Rhea" id="RHEA:47245"/>
    </physiologicalReaction>
</comment>
<organism evidence="12 13">
    <name type="scientific">Amycolatopsis albispora</name>
    <dbReference type="NCBI Taxonomy" id="1804986"/>
    <lineage>
        <taxon>Bacteria</taxon>
        <taxon>Bacillati</taxon>
        <taxon>Actinomycetota</taxon>
        <taxon>Actinomycetes</taxon>
        <taxon>Pseudonocardiales</taxon>
        <taxon>Pseudonocardiaceae</taxon>
        <taxon>Amycolatopsis</taxon>
    </lineage>
</organism>
<dbReference type="GO" id="GO:0016757">
    <property type="term" value="F:glycosyltransferase activity"/>
    <property type="evidence" value="ECO:0007669"/>
    <property type="project" value="UniProtKB-KW"/>
</dbReference>
<feature type="domain" description="Glycosyltransferase 2-like" evidence="11">
    <location>
        <begin position="48"/>
        <end position="161"/>
    </location>
</feature>
<evidence type="ECO:0000256" key="9">
    <source>
        <dbReference type="ARBA" id="ARBA00048689"/>
    </source>
</evidence>
<dbReference type="Gene3D" id="3.90.550.10">
    <property type="entry name" value="Spore Coat Polysaccharide Biosynthesis Protein SpsA, Chain A"/>
    <property type="match status" value="1"/>
</dbReference>
<comment type="cofactor">
    <cofactor evidence="2">
        <name>Mg(2+)</name>
        <dbReference type="ChEBI" id="CHEBI:18420"/>
    </cofactor>
</comment>
<dbReference type="NCBIfam" id="NF010496">
    <property type="entry name" value="PRK13915.1"/>
    <property type="match status" value="1"/>
</dbReference>
<evidence type="ECO:0000256" key="6">
    <source>
        <dbReference type="ARBA" id="ARBA00022842"/>
    </source>
</evidence>
<dbReference type="Proteomes" id="UP000250434">
    <property type="component" value="Chromosome"/>
</dbReference>
<comment type="cofactor">
    <cofactor evidence="1">
        <name>Mn(2+)</name>
        <dbReference type="ChEBI" id="CHEBI:29035"/>
    </cofactor>
</comment>
<evidence type="ECO:0000256" key="1">
    <source>
        <dbReference type="ARBA" id="ARBA00001936"/>
    </source>
</evidence>
<dbReference type="PANTHER" id="PTHR48090:SF10">
    <property type="entry name" value="GLUCOSYL-3-PHOSPHOGLYCERATE SYNTHASE"/>
    <property type="match status" value="1"/>
</dbReference>
<accession>A0A344L0I5</accession>
<dbReference type="InterPro" id="IPR050256">
    <property type="entry name" value="Glycosyltransferase_2"/>
</dbReference>
<evidence type="ECO:0000256" key="8">
    <source>
        <dbReference type="ARBA" id="ARBA00040894"/>
    </source>
</evidence>
<reference evidence="12 13" key="1">
    <citation type="submission" date="2016-04" db="EMBL/GenBank/DDBJ databases">
        <title>Complete genome sequence and analysis of deep-sea sediment isolate, Amycolatopsis sp. WP1.</title>
        <authorList>
            <person name="Wang H."/>
            <person name="Chen S."/>
            <person name="Wu Q."/>
        </authorList>
    </citation>
    <scope>NUCLEOTIDE SEQUENCE [LARGE SCALE GENOMIC DNA]</scope>
    <source>
        <strain evidence="12 13">WP1</strain>
    </source>
</reference>
<dbReference type="OrthoDB" id="5011697at2"/>
<evidence type="ECO:0000256" key="2">
    <source>
        <dbReference type="ARBA" id="ARBA00001946"/>
    </source>
</evidence>
<evidence type="ECO:0000313" key="13">
    <source>
        <dbReference type="Proteomes" id="UP000250434"/>
    </source>
</evidence>
<gene>
    <name evidence="12" type="ORF">A4R43_02680</name>
</gene>
<evidence type="ECO:0000313" key="12">
    <source>
        <dbReference type="EMBL" id="AXB41559.1"/>
    </source>
</evidence>
<dbReference type="RefSeq" id="WP_113690822.1">
    <property type="nucleotide sequence ID" value="NZ_CP015163.1"/>
</dbReference>
<evidence type="ECO:0000256" key="3">
    <source>
        <dbReference type="ARBA" id="ARBA00006739"/>
    </source>
</evidence>
<name>A0A344L0I5_9PSEU</name>
<protein>
    <recommendedName>
        <fullName evidence="8">Glucosyl-3-phosphoglycerate synthase</fullName>
        <ecNumber evidence="7">2.4.1.266</ecNumber>
    </recommendedName>
</protein>
<dbReference type="PANTHER" id="PTHR48090">
    <property type="entry name" value="UNDECAPRENYL-PHOSPHATE 4-DEOXY-4-FORMAMIDO-L-ARABINOSE TRANSFERASE-RELATED"/>
    <property type="match status" value="1"/>
</dbReference>
<dbReference type="SUPFAM" id="SSF53448">
    <property type="entry name" value="Nucleotide-diphospho-sugar transferases"/>
    <property type="match status" value="1"/>
</dbReference>
<proteinExistence type="inferred from homology"/>
<dbReference type="AlphaFoldDB" id="A0A344L0I5"/>
<dbReference type="EMBL" id="CP015163">
    <property type="protein sequence ID" value="AXB41559.1"/>
    <property type="molecule type" value="Genomic_DNA"/>
</dbReference>
<keyword evidence="5" id="KW-0808">Transferase</keyword>
<dbReference type="Pfam" id="PF00535">
    <property type="entry name" value="Glycos_transf_2"/>
    <property type="match status" value="1"/>
</dbReference>
<keyword evidence="6" id="KW-0460">Magnesium</keyword>
<evidence type="ECO:0000256" key="10">
    <source>
        <dbReference type="ARBA" id="ARBA00048997"/>
    </source>
</evidence>
<evidence type="ECO:0000256" key="7">
    <source>
        <dbReference type="ARBA" id="ARBA00039022"/>
    </source>
</evidence>
<keyword evidence="13" id="KW-1185">Reference proteome</keyword>
<evidence type="ECO:0000256" key="5">
    <source>
        <dbReference type="ARBA" id="ARBA00022679"/>
    </source>
</evidence>
<evidence type="ECO:0000256" key="4">
    <source>
        <dbReference type="ARBA" id="ARBA00022676"/>
    </source>
</evidence>
<evidence type="ECO:0000259" key="11">
    <source>
        <dbReference type="Pfam" id="PF00535"/>
    </source>
</evidence>
<comment type="similarity">
    <text evidence="3">Belongs to the glycosyltransferase 2 family.</text>
</comment>
<sequence>MLPTPRSAAVAASGLPEHQRAWLETRTSRAADWPVRELIDAKGTTTVSLVLPARNEAATVGPIVRMARRHPLVDELVVVDSGSTDSTGEVAEEAGARVVRQEEVLDHLPAMTGKGEALWKGLYATEGDVVAFLDTDLVGCPPEFVTGLVGPLLTSPDLQFVKGFYHRPLVRPGLRTENDGGGRVTELVARPLLNLYWPELAGFMQPLAGEYAGRREALESVPFVCHYGVEIALLIDLAGRHGLPAMAQVDLGRRRHRHQDTAALGRMATQIMLTAFGRLEREGRAPTPTALPARLAQFRAGHAPERVSREVVVTEIDVPERPSLAEVRAELATAVPARRP</sequence>
<comment type="catalytic activity">
    <reaction evidence="9">
        <text>(2R)-3-phosphoglycerate + UDP-alpha-D-glucose = (2R)-2-O-(alpha-D-glucopyranosyl)-3-phospho-glycerate + UDP + H(+)</text>
        <dbReference type="Rhea" id="RHEA:31319"/>
        <dbReference type="ChEBI" id="CHEBI:15378"/>
        <dbReference type="ChEBI" id="CHEBI:58223"/>
        <dbReference type="ChEBI" id="CHEBI:58272"/>
        <dbReference type="ChEBI" id="CHEBI:58885"/>
        <dbReference type="ChEBI" id="CHEBI:62600"/>
        <dbReference type="EC" id="2.4.1.266"/>
    </reaction>
    <physiologicalReaction direction="left-to-right" evidence="9">
        <dbReference type="Rhea" id="RHEA:31320"/>
    </physiologicalReaction>
</comment>
<dbReference type="InterPro" id="IPR001173">
    <property type="entry name" value="Glyco_trans_2-like"/>
</dbReference>
<keyword evidence="4" id="KW-0328">Glycosyltransferase</keyword>
<dbReference type="EC" id="2.4.1.266" evidence="7"/>
<dbReference type="InterPro" id="IPR029044">
    <property type="entry name" value="Nucleotide-diphossugar_trans"/>
</dbReference>
<dbReference type="KEGG" id="aab:A4R43_02680"/>